<feature type="repeat" description="WD" evidence="3">
    <location>
        <begin position="80"/>
        <end position="115"/>
    </location>
</feature>
<proteinExistence type="predicted"/>
<dbReference type="EMBL" id="JAHRHY010000005">
    <property type="protein sequence ID" value="KAG9069564.1"/>
    <property type="molecule type" value="Genomic_DNA"/>
</dbReference>
<sequence length="172" mass="18580">MNYSSDDQRLVLGTDASSVILWDLQSDEPDVKLEGHTDAVDCVAYSPCGKCILSGSRDKTSGEVDSWSCVAVVSRCLEVVTNVAWNPVVPLEFVTVSADGSVRVWRISGTEAEDVSIHMHWGSHISQLCATDLTFKGAVGLSPIYCKLLAQRGAIDASLLSEEDEPGEEMDE</sequence>
<dbReference type="SUPFAM" id="SSF50978">
    <property type="entry name" value="WD40 repeat-like"/>
    <property type="match status" value="1"/>
</dbReference>
<evidence type="ECO:0000256" key="2">
    <source>
        <dbReference type="ARBA" id="ARBA00022737"/>
    </source>
</evidence>
<evidence type="ECO:0000313" key="5">
    <source>
        <dbReference type="Proteomes" id="UP000707451"/>
    </source>
</evidence>
<dbReference type="Pfam" id="PF00400">
    <property type="entry name" value="WD40"/>
    <property type="match status" value="2"/>
</dbReference>
<dbReference type="Proteomes" id="UP000707451">
    <property type="component" value="Unassembled WGS sequence"/>
</dbReference>
<dbReference type="InterPro" id="IPR015943">
    <property type="entry name" value="WD40/YVTN_repeat-like_dom_sf"/>
</dbReference>
<name>A0A9P8BUN3_9FUNG</name>
<dbReference type="SMART" id="SM00320">
    <property type="entry name" value="WD40"/>
    <property type="match status" value="2"/>
</dbReference>
<dbReference type="PANTHER" id="PTHR19848">
    <property type="entry name" value="WD40 REPEAT PROTEIN"/>
    <property type="match status" value="1"/>
</dbReference>
<dbReference type="InterPro" id="IPR001680">
    <property type="entry name" value="WD40_rpt"/>
</dbReference>
<dbReference type="AlphaFoldDB" id="A0A9P8BUN3"/>
<dbReference type="PANTHER" id="PTHR19848:SF8">
    <property type="entry name" value="F-BOX AND WD REPEAT DOMAIN CONTAINING 7"/>
    <property type="match status" value="1"/>
</dbReference>
<reference evidence="4" key="1">
    <citation type="submission" date="2021-06" db="EMBL/GenBank/DDBJ databases">
        <title>Genome Sequence of Mortierella hyaline Strain SCG-10, a Cold-Adapted, Nitrate-Reducing Fungus Isolated from Soil in Minnesota, USA.</title>
        <authorList>
            <person name="Aldossari N."/>
        </authorList>
    </citation>
    <scope>NUCLEOTIDE SEQUENCE</scope>
    <source>
        <strain evidence="4">SCG-10</strain>
    </source>
</reference>
<gene>
    <name evidence="4" type="ORF">KI688_010468</name>
</gene>
<evidence type="ECO:0000256" key="3">
    <source>
        <dbReference type="PROSITE-ProRule" id="PRU00221"/>
    </source>
</evidence>
<keyword evidence="5" id="KW-1185">Reference proteome</keyword>
<organism evidence="4 5">
    <name type="scientific">Linnemannia hyalina</name>
    <dbReference type="NCBI Taxonomy" id="64524"/>
    <lineage>
        <taxon>Eukaryota</taxon>
        <taxon>Fungi</taxon>
        <taxon>Fungi incertae sedis</taxon>
        <taxon>Mucoromycota</taxon>
        <taxon>Mortierellomycotina</taxon>
        <taxon>Mortierellomycetes</taxon>
        <taxon>Mortierellales</taxon>
        <taxon>Mortierellaceae</taxon>
        <taxon>Linnemannia</taxon>
    </lineage>
</organism>
<dbReference type="InterPro" id="IPR036322">
    <property type="entry name" value="WD40_repeat_dom_sf"/>
</dbReference>
<dbReference type="Gene3D" id="2.130.10.10">
    <property type="entry name" value="YVTN repeat-like/Quinoprotein amine dehydrogenase"/>
    <property type="match status" value="1"/>
</dbReference>
<evidence type="ECO:0000313" key="4">
    <source>
        <dbReference type="EMBL" id="KAG9069564.1"/>
    </source>
</evidence>
<feature type="repeat" description="WD" evidence="3">
    <location>
        <begin position="33"/>
        <end position="60"/>
    </location>
</feature>
<protein>
    <submittedName>
        <fullName evidence="4">Uncharacterized protein</fullName>
    </submittedName>
</protein>
<dbReference type="PROSITE" id="PS50082">
    <property type="entry name" value="WD_REPEATS_2"/>
    <property type="match status" value="3"/>
</dbReference>
<comment type="caution">
    <text evidence="4">The sequence shown here is derived from an EMBL/GenBank/DDBJ whole genome shotgun (WGS) entry which is preliminary data.</text>
</comment>
<dbReference type="OrthoDB" id="2405918at2759"/>
<evidence type="ECO:0000256" key="1">
    <source>
        <dbReference type="ARBA" id="ARBA00022574"/>
    </source>
</evidence>
<keyword evidence="1 3" id="KW-0853">WD repeat</keyword>
<feature type="repeat" description="WD" evidence="3">
    <location>
        <begin position="1"/>
        <end position="32"/>
    </location>
</feature>
<keyword evidence="2" id="KW-0677">Repeat</keyword>
<accession>A0A9P8BUN3</accession>